<dbReference type="PRINTS" id="PR00320">
    <property type="entry name" value="GPROTEINBRPT"/>
</dbReference>
<feature type="repeat" description="WD" evidence="3">
    <location>
        <begin position="303"/>
        <end position="344"/>
    </location>
</feature>
<evidence type="ECO:0000256" key="1">
    <source>
        <dbReference type="ARBA" id="ARBA00022574"/>
    </source>
</evidence>
<accession>A0A822YIZ2</accession>
<dbReference type="InterPro" id="IPR045227">
    <property type="entry name" value="WDR18/Ipi3/RID3"/>
</dbReference>
<dbReference type="InterPro" id="IPR015943">
    <property type="entry name" value="WD40/YVTN_repeat-like_dom_sf"/>
</dbReference>
<organism evidence="4 5">
    <name type="scientific">Nelumbo nucifera</name>
    <name type="common">Sacred lotus</name>
    <dbReference type="NCBI Taxonomy" id="4432"/>
    <lineage>
        <taxon>Eukaryota</taxon>
        <taxon>Viridiplantae</taxon>
        <taxon>Streptophyta</taxon>
        <taxon>Embryophyta</taxon>
        <taxon>Tracheophyta</taxon>
        <taxon>Spermatophyta</taxon>
        <taxon>Magnoliopsida</taxon>
        <taxon>Proteales</taxon>
        <taxon>Nelumbonaceae</taxon>
        <taxon>Nelumbo</taxon>
    </lineage>
</organism>
<dbReference type="InterPro" id="IPR020472">
    <property type="entry name" value="WD40_PAC1"/>
</dbReference>
<dbReference type="PROSITE" id="PS00678">
    <property type="entry name" value="WD_REPEATS_1"/>
    <property type="match status" value="1"/>
</dbReference>
<feature type="repeat" description="WD" evidence="3">
    <location>
        <begin position="156"/>
        <end position="189"/>
    </location>
</feature>
<dbReference type="InterPro" id="IPR019775">
    <property type="entry name" value="WD40_repeat_CS"/>
</dbReference>
<dbReference type="InterPro" id="IPR001680">
    <property type="entry name" value="WD40_rpt"/>
</dbReference>
<dbReference type="PROSITE" id="PS50082">
    <property type="entry name" value="WD_REPEATS_2"/>
    <property type="match status" value="3"/>
</dbReference>
<gene>
    <name evidence="4" type="ORF">HUJ06_011348</name>
</gene>
<dbReference type="SMART" id="SM00320">
    <property type="entry name" value="WD40"/>
    <property type="match status" value="5"/>
</dbReference>
<evidence type="ECO:0000313" key="4">
    <source>
        <dbReference type="EMBL" id="DAD32497.1"/>
    </source>
</evidence>
<dbReference type="Proteomes" id="UP000607653">
    <property type="component" value="Unassembled WGS sequence"/>
</dbReference>
<protein>
    <recommendedName>
        <fullName evidence="6">Protein ROOT INITIATION DEFECTIVE 3-like</fullName>
    </recommendedName>
</protein>
<dbReference type="PROSITE" id="PS50294">
    <property type="entry name" value="WD_REPEATS_REGION"/>
    <property type="match status" value="2"/>
</dbReference>
<keyword evidence="1 3" id="KW-0853">WD repeat</keyword>
<keyword evidence="2" id="KW-0677">Repeat</keyword>
<evidence type="ECO:0000256" key="2">
    <source>
        <dbReference type="ARBA" id="ARBA00022737"/>
    </source>
</evidence>
<name>A0A822YIZ2_NELNU</name>
<dbReference type="AlphaFoldDB" id="A0A822YIZ2"/>
<evidence type="ECO:0000256" key="3">
    <source>
        <dbReference type="PROSITE-ProRule" id="PRU00221"/>
    </source>
</evidence>
<dbReference type="Pfam" id="PF00400">
    <property type="entry name" value="WD40"/>
    <property type="match status" value="3"/>
</dbReference>
<proteinExistence type="predicted"/>
<keyword evidence="5" id="KW-1185">Reference proteome</keyword>
<comment type="caution">
    <text evidence="4">The sequence shown here is derived from an EMBL/GenBank/DDBJ whole genome shotgun (WGS) entry which is preliminary data.</text>
</comment>
<dbReference type="EMBL" id="DUZY01000003">
    <property type="protein sequence ID" value="DAD32497.1"/>
    <property type="molecule type" value="Genomic_DNA"/>
</dbReference>
<dbReference type="InterPro" id="IPR036322">
    <property type="entry name" value="WD40_repeat_dom_sf"/>
</dbReference>
<sequence>MYLIILVCSFSEERNKKWSQHERFEYQIGQSILFLVANWLVMVKYLVDSIYVNSNSNGKRVIWLIFVLEMGTRQILNVNASECILLVSKDEMTRFYLSKYFFIAFLLQPQVEVKSFPAEPIHPLISNSDGTYIIGGGSSGAIYFWEVASGRLLKRWHAHYRAATCLFLSDDESLLVSGAEDGCIRVWSLFMVFDDIGMEMAKHPYEYSFSEHTLRVTDVVSGYGGCNAIIVSASEDRTCKVWSLSRGKLLRSIDFPSIIDAVALDPGEHVFYAGARDGKIYIAALNAESTPSNIYGKHIIGSLSDNSKGVTCLAFSMDGILLVSGSEDGTIRVWDAKTRNIVRIFRLAKGPINNVLVVRRPLYSNFQTSANSHASLSRRHVPLLPPPLSKYVNSTDEIVDSGAITVPQTPSSDIMDAPYLSSHVLTKQISELQVFFIF</sequence>
<evidence type="ECO:0000313" key="5">
    <source>
        <dbReference type="Proteomes" id="UP000607653"/>
    </source>
</evidence>
<evidence type="ECO:0008006" key="6">
    <source>
        <dbReference type="Google" id="ProtNLM"/>
    </source>
</evidence>
<dbReference type="PANTHER" id="PTHR18763:SF0">
    <property type="entry name" value="WD REPEAT-CONTAINING PROTEIN 18"/>
    <property type="match status" value="1"/>
</dbReference>
<dbReference type="SUPFAM" id="SSF50978">
    <property type="entry name" value="WD40 repeat-like"/>
    <property type="match status" value="1"/>
</dbReference>
<reference evidence="4 5" key="1">
    <citation type="journal article" date="2020" name="Mol. Biol. Evol.">
        <title>Distinct Expression and Methylation Patterns for Genes with Different Fates following a Single Whole-Genome Duplication in Flowering Plants.</title>
        <authorList>
            <person name="Shi T."/>
            <person name="Rahmani R.S."/>
            <person name="Gugger P.F."/>
            <person name="Wang M."/>
            <person name="Li H."/>
            <person name="Zhang Y."/>
            <person name="Li Z."/>
            <person name="Wang Q."/>
            <person name="Van de Peer Y."/>
            <person name="Marchal K."/>
            <person name="Chen J."/>
        </authorList>
    </citation>
    <scope>NUCLEOTIDE SEQUENCE [LARGE SCALE GENOMIC DNA]</scope>
    <source>
        <tissue evidence="4">Leaf</tissue>
    </source>
</reference>
<dbReference type="PANTHER" id="PTHR18763">
    <property type="entry name" value="WD-REPEAT PROTEIN 18"/>
    <property type="match status" value="1"/>
</dbReference>
<feature type="repeat" description="WD" evidence="3">
    <location>
        <begin position="209"/>
        <end position="252"/>
    </location>
</feature>
<dbReference type="Gene3D" id="2.130.10.10">
    <property type="entry name" value="YVTN repeat-like/Quinoprotein amine dehydrogenase"/>
    <property type="match status" value="2"/>
</dbReference>